<dbReference type="Pfam" id="PF18939">
    <property type="entry name" value="DUF5686"/>
    <property type="match status" value="1"/>
</dbReference>
<keyword evidence="3" id="KW-1185">Reference proteome</keyword>
<evidence type="ECO:0000313" key="3">
    <source>
        <dbReference type="Proteomes" id="UP000183200"/>
    </source>
</evidence>
<dbReference type="SUPFAM" id="SSF49464">
    <property type="entry name" value="Carboxypeptidase regulatory domain-like"/>
    <property type="match status" value="1"/>
</dbReference>
<feature type="signal peptide" evidence="1">
    <location>
        <begin position="1"/>
        <end position="19"/>
    </location>
</feature>
<dbReference type="EMBL" id="FNGY01000022">
    <property type="protein sequence ID" value="SDO78577.1"/>
    <property type="molecule type" value="Genomic_DNA"/>
</dbReference>
<dbReference type="InterPro" id="IPR043741">
    <property type="entry name" value="DUF5686"/>
</dbReference>
<keyword evidence="1" id="KW-0732">Signal</keyword>
<dbReference type="Proteomes" id="UP000183200">
    <property type="component" value="Unassembled WGS sequence"/>
</dbReference>
<dbReference type="InterPro" id="IPR008969">
    <property type="entry name" value="CarboxyPept-like_regulatory"/>
</dbReference>
<dbReference type="OrthoDB" id="983143at2"/>
<feature type="chain" id="PRO_5010367379" evidence="1">
    <location>
        <begin position="20"/>
        <end position="820"/>
    </location>
</feature>
<dbReference type="Gene3D" id="2.60.40.1120">
    <property type="entry name" value="Carboxypeptidase-like, regulatory domain"/>
    <property type="match status" value="1"/>
</dbReference>
<sequence length="820" mass="93496">MKKLFFLLLCLLSVGTAFSQQFTLKGVTHDHEKNILPFASIYIQGTSKGTSANTNGEFQFRLEKGKYSLVFRAVGYKQLIREVDLSKDTDLSVALEAEAYQLKDVVIKANAEDPAYEIIRNAIKKRKAHLTEVKAYSCDTYIKGVTKLKNAPKKFLGREVQGELKDMGLDSGKRGILYLSESVSKFNFQQPNKINEEMISSKVSGNSNGFSFNQATDFLISFYKNTVEISDLSRVGFVSPIADNAMLFYRYKFIGTFREGNDWINKIQVISRRKYDQVFNGYIYIIDDSWRIHSTDLEITNNSMIEGIDTLRIKQQFIPVKNNKWMLASQQYDYSGGIFSFKFLGSYTGVFSNYNIEPNFPPKFFTNRVLKVNADANKKDSTYWAGIRPMVLTPEERRDYIKKDSIKLWRSSDKYRDSMDRKANKFKLLKVLTLGYAHQNTKEKESWRISGPLLSINYNTVEGWVYSPGLTYRKTLKDSTVLIAKVNGRYGFGNEKLSGNGSLGYVYDPKHNGYVGISGGTSYADFNSNYSAIPPLFNTISTLFSKENILKLYKKDFVNVFSGRELSNGLYLSGNLEYANRTPLINTSFRTAGSFPNKEFTANNPYPSSGNDYAFTAHKALTIGVSLNIAFAQTYIERPDFNIRQGSVYPKLQLDYRKGIKGVLNSAVDFDYVGARIFDSNKKLGILGAFRYSIAAGKFLNRNKMYYMDFKHFAGSDIFVYTQFIDGFMMLSPYEFSTGKQFLEAHFEHNFGGLFLSKIPLFKQLKLEEVVGVNYLRSDVIKNYTEAYVGVQRFGLRLNFVKNFNYNNRSSTGFRISAAF</sequence>
<dbReference type="RefSeq" id="WP_074613121.1">
    <property type="nucleotide sequence ID" value="NZ_FNGY01000022.1"/>
</dbReference>
<protein>
    <submittedName>
        <fullName evidence="2">CarboxypepD_reg-like domain-containing protein</fullName>
    </submittedName>
</protein>
<accession>A0A1H0MDZ1</accession>
<dbReference type="AlphaFoldDB" id="A0A1H0MDZ1"/>
<organism evidence="2 3">
    <name type="scientific">Pedobacter steynii</name>
    <dbReference type="NCBI Taxonomy" id="430522"/>
    <lineage>
        <taxon>Bacteria</taxon>
        <taxon>Pseudomonadati</taxon>
        <taxon>Bacteroidota</taxon>
        <taxon>Sphingobacteriia</taxon>
        <taxon>Sphingobacteriales</taxon>
        <taxon>Sphingobacteriaceae</taxon>
        <taxon>Pedobacter</taxon>
    </lineage>
</organism>
<reference evidence="3" key="1">
    <citation type="submission" date="2016-10" db="EMBL/GenBank/DDBJ databases">
        <authorList>
            <person name="Varghese N."/>
            <person name="Submissions S."/>
        </authorList>
    </citation>
    <scope>NUCLEOTIDE SEQUENCE [LARGE SCALE GENOMIC DNA]</scope>
    <source>
        <strain evidence="3">DSM 19110</strain>
    </source>
</reference>
<evidence type="ECO:0000256" key="1">
    <source>
        <dbReference type="SAM" id="SignalP"/>
    </source>
</evidence>
<gene>
    <name evidence="2" type="ORF">SAMN05421820_12226</name>
</gene>
<proteinExistence type="predicted"/>
<name>A0A1H0MDZ1_9SPHI</name>
<evidence type="ECO:0000313" key="2">
    <source>
        <dbReference type="EMBL" id="SDO78577.1"/>
    </source>
</evidence>
<dbReference type="Pfam" id="PF13715">
    <property type="entry name" value="CarbopepD_reg_2"/>
    <property type="match status" value="1"/>
</dbReference>